<dbReference type="EMBL" id="MLAK01000604">
    <property type="protein sequence ID" value="OHT10711.1"/>
    <property type="molecule type" value="Genomic_DNA"/>
</dbReference>
<dbReference type="RefSeq" id="XP_068363847.1">
    <property type="nucleotide sequence ID" value="XM_068501100.1"/>
</dbReference>
<protein>
    <submittedName>
        <fullName evidence="1">Uncharacterized protein</fullName>
    </submittedName>
</protein>
<keyword evidence="2" id="KW-1185">Reference proteome</keyword>
<sequence>MTCPASQFFATKFLEWTKKTQFEQIIHEATTDMLFLQILKPDFEFDLFPHRENQVTIELLHDFLLKEGANDISFRDVVFYIVISAVSNSKFNQKDVVHQWIKNLDHLSLLFDFKKDHCYLLSFAWTLEKEDKDYPLFRQMKIFPRIQDITLSDSYIKFFMHELVEKELYHVAVNFYNNFIDRKITDPQTQVDVVISLTATKSAVPVLTFIRENSNKKENIAAMVQTIKNSKCHGDFVHLPFDENEVSMILNEIKYDSEFKKLFLQVRNRRA</sequence>
<evidence type="ECO:0000313" key="1">
    <source>
        <dbReference type="EMBL" id="OHT10711.1"/>
    </source>
</evidence>
<dbReference type="Proteomes" id="UP000179807">
    <property type="component" value="Unassembled WGS sequence"/>
</dbReference>
<organism evidence="1 2">
    <name type="scientific">Tritrichomonas foetus</name>
    <dbReference type="NCBI Taxonomy" id="1144522"/>
    <lineage>
        <taxon>Eukaryota</taxon>
        <taxon>Metamonada</taxon>
        <taxon>Parabasalia</taxon>
        <taxon>Tritrichomonadida</taxon>
        <taxon>Tritrichomonadidae</taxon>
        <taxon>Tritrichomonas</taxon>
    </lineage>
</organism>
<gene>
    <name evidence="1" type="ORF">TRFO_19929</name>
</gene>
<accession>A0A1J4KH12</accession>
<evidence type="ECO:0000313" key="2">
    <source>
        <dbReference type="Proteomes" id="UP000179807"/>
    </source>
</evidence>
<proteinExistence type="predicted"/>
<reference evidence="1" key="1">
    <citation type="submission" date="2016-10" db="EMBL/GenBank/DDBJ databases">
        <authorList>
            <person name="Benchimol M."/>
            <person name="Almeida L.G."/>
            <person name="Vasconcelos A.T."/>
            <person name="Perreira-Neves A."/>
            <person name="Rosa I.A."/>
            <person name="Tasca T."/>
            <person name="Bogo M.R."/>
            <person name="de Souza W."/>
        </authorList>
    </citation>
    <scope>NUCLEOTIDE SEQUENCE [LARGE SCALE GENOMIC DNA]</scope>
    <source>
        <strain evidence="1">K</strain>
    </source>
</reference>
<comment type="caution">
    <text evidence="1">The sequence shown here is derived from an EMBL/GenBank/DDBJ whole genome shotgun (WGS) entry which is preliminary data.</text>
</comment>
<name>A0A1J4KH12_9EUKA</name>
<dbReference type="AlphaFoldDB" id="A0A1J4KH12"/>
<dbReference type="VEuPathDB" id="TrichDB:TRFO_19929"/>
<dbReference type="GeneID" id="94835804"/>